<dbReference type="EMBL" id="FRAR01000012">
    <property type="protein sequence ID" value="SHK38392.1"/>
    <property type="molecule type" value="Genomic_DNA"/>
</dbReference>
<sequence length="454" mass="50444">MSEQGTILSTTESVCPFCLRRLPAQRVLQKDQVFLVKDCPEHGLTKTLLWQGLPSYQSWARPKLPSQPKACFTTVSRGCPFDCGLCPDHRQHSCTVLLEITQRCNLGCTYCFANAGADPAADPDLATIKGWFEQILLAGGPFNIQLSGGEPTLRDDLPEIISLGKSLGFNFIQLNTNGLRLAEEPSFVKRCQEAGLTSVFLQFDGTEEAIYQTLRGKAILQQKLLAIEHCREYQLGVVLVPTLVPGVNVHNIGAMIKLALGYLPTVRGIHFQPVSYFGRYPEAPADRDRITIPEVIREIERQSEGKIQRESFKPPGCENALCSFHGNFVLLPGGELRPWTKHEGCCGTVEKAEVGAAKARGFVAKYWAAPEVRTVAVGSHGGAFDLWDAFIERARTHSFSISGMAFQDAWNLDLERLKDCCIHVMSQDRKLIPFCAYNLTDSQGQPLYRQVKQR</sequence>
<dbReference type="CDD" id="cd01335">
    <property type="entry name" value="Radical_SAM"/>
    <property type="match status" value="1"/>
</dbReference>
<dbReference type="Gene3D" id="3.20.20.70">
    <property type="entry name" value="Aldolase class I"/>
    <property type="match status" value="1"/>
</dbReference>
<dbReference type="AlphaFoldDB" id="A0A1M6S0Q1"/>
<dbReference type="SFLD" id="SFLDS00029">
    <property type="entry name" value="Radical_SAM"/>
    <property type="match status" value="1"/>
</dbReference>
<dbReference type="PROSITE" id="PS51918">
    <property type="entry name" value="RADICAL_SAM"/>
    <property type="match status" value="1"/>
</dbReference>
<dbReference type="PANTHER" id="PTHR43306:SF1">
    <property type="entry name" value="7,8-DIHYDRO-6-HYDROXYMETHYLPTERIN DIMETHYLTRANSFERASE"/>
    <property type="match status" value="1"/>
</dbReference>
<dbReference type="OrthoDB" id="9810775at2"/>
<dbReference type="SUPFAM" id="SSF102114">
    <property type="entry name" value="Radical SAM enzymes"/>
    <property type="match status" value="1"/>
</dbReference>
<dbReference type="GO" id="GO:0046872">
    <property type="term" value="F:metal ion binding"/>
    <property type="evidence" value="ECO:0007669"/>
    <property type="project" value="UniProtKB-KW"/>
</dbReference>
<evidence type="ECO:0000256" key="1">
    <source>
        <dbReference type="ARBA" id="ARBA00022691"/>
    </source>
</evidence>
<gene>
    <name evidence="6" type="ORF">SAMN02745123_01667</name>
</gene>
<organism evidence="6 7">
    <name type="scientific">Desulforamulus aeronauticus DSM 10349</name>
    <dbReference type="NCBI Taxonomy" id="1121421"/>
    <lineage>
        <taxon>Bacteria</taxon>
        <taxon>Bacillati</taxon>
        <taxon>Bacillota</taxon>
        <taxon>Clostridia</taxon>
        <taxon>Eubacteriales</taxon>
        <taxon>Peptococcaceae</taxon>
        <taxon>Desulforamulus</taxon>
    </lineage>
</organism>
<proteinExistence type="predicted"/>
<keyword evidence="7" id="KW-1185">Reference proteome</keyword>
<dbReference type="InterPro" id="IPR054698">
    <property type="entry name" value="rSAM_Se_TrsS"/>
</dbReference>
<evidence type="ECO:0000313" key="7">
    <source>
        <dbReference type="Proteomes" id="UP000183997"/>
    </source>
</evidence>
<dbReference type="Pfam" id="PF04055">
    <property type="entry name" value="Radical_SAM"/>
    <property type="match status" value="1"/>
</dbReference>
<dbReference type="Pfam" id="PF23545">
    <property type="entry name" value="Zn_ribbon_HMPTM"/>
    <property type="match status" value="1"/>
</dbReference>
<dbReference type="SFLD" id="SFLDG01100">
    <property type="entry name" value="methyltransferase_(Class_D)"/>
    <property type="match status" value="1"/>
</dbReference>
<dbReference type="SFLD" id="SFLDG01067">
    <property type="entry name" value="SPASM/twitch_domain_containing"/>
    <property type="match status" value="1"/>
</dbReference>
<accession>A0A1M6S0Q1</accession>
<evidence type="ECO:0000256" key="2">
    <source>
        <dbReference type="ARBA" id="ARBA00022723"/>
    </source>
</evidence>
<keyword evidence="2" id="KW-0479">Metal-binding</keyword>
<dbReference type="InterPro" id="IPR058240">
    <property type="entry name" value="rSAM_sf"/>
</dbReference>
<keyword evidence="3" id="KW-0408">Iron</keyword>
<evidence type="ECO:0000256" key="3">
    <source>
        <dbReference type="ARBA" id="ARBA00023004"/>
    </source>
</evidence>
<dbReference type="PANTHER" id="PTHR43306">
    <property type="entry name" value="7,8-DIHYDRO-6-HYDROXYMETHYLPTERIN DIMETHYLTRANSFERASE"/>
    <property type="match status" value="1"/>
</dbReference>
<dbReference type="Proteomes" id="UP000183997">
    <property type="component" value="Unassembled WGS sequence"/>
</dbReference>
<dbReference type="NCBIfam" id="NF045646">
    <property type="entry name" value="rSAM_Se_TrsS"/>
    <property type="match status" value="1"/>
</dbReference>
<protein>
    <recommendedName>
        <fullName evidence="5">Radical SAM core domain-containing protein</fullName>
    </recommendedName>
</protein>
<evidence type="ECO:0000259" key="5">
    <source>
        <dbReference type="PROSITE" id="PS51918"/>
    </source>
</evidence>
<reference evidence="7" key="1">
    <citation type="submission" date="2016-11" db="EMBL/GenBank/DDBJ databases">
        <authorList>
            <person name="Varghese N."/>
            <person name="Submissions S."/>
        </authorList>
    </citation>
    <scope>NUCLEOTIDE SEQUENCE [LARGE SCALE GENOMIC DNA]</scope>
    <source>
        <strain evidence="7">DSM 10349</strain>
    </source>
</reference>
<evidence type="ECO:0000313" key="6">
    <source>
        <dbReference type="EMBL" id="SHK38392.1"/>
    </source>
</evidence>
<dbReference type="RefSeq" id="WP_072912983.1">
    <property type="nucleotide sequence ID" value="NZ_FRAR01000012.1"/>
</dbReference>
<dbReference type="GO" id="GO:0051536">
    <property type="term" value="F:iron-sulfur cluster binding"/>
    <property type="evidence" value="ECO:0007669"/>
    <property type="project" value="UniProtKB-KW"/>
</dbReference>
<dbReference type="InterPro" id="IPR034474">
    <property type="entry name" value="Methyltransferase_Class_D"/>
</dbReference>
<dbReference type="GO" id="GO:0003824">
    <property type="term" value="F:catalytic activity"/>
    <property type="evidence" value="ECO:0007669"/>
    <property type="project" value="InterPro"/>
</dbReference>
<dbReference type="InterPro" id="IPR013785">
    <property type="entry name" value="Aldolase_TIM"/>
</dbReference>
<feature type="domain" description="Radical SAM core" evidence="5">
    <location>
        <begin position="90"/>
        <end position="302"/>
    </location>
</feature>
<keyword evidence="1" id="KW-0949">S-adenosyl-L-methionine</keyword>
<dbReference type="STRING" id="1121421.SAMN02745123_01667"/>
<name>A0A1M6S0Q1_9FIRM</name>
<dbReference type="InterPro" id="IPR007197">
    <property type="entry name" value="rSAM"/>
</dbReference>
<keyword evidence="4" id="KW-0411">Iron-sulfur</keyword>
<evidence type="ECO:0000256" key="4">
    <source>
        <dbReference type="ARBA" id="ARBA00023014"/>
    </source>
</evidence>
<dbReference type="InterPro" id="IPR056488">
    <property type="entry name" value="Zn_ribbon_HMPTM"/>
</dbReference>